<dbReference type="InterPro" id="IPR032808">
    <property type="entry name" value="DoxX"/>
</dbReference>
<comment type="subcellular location">
    <subcellularLocation>
        <location evidence="1">Membrane</location>
        <topology evidence="1">Multi-pass membrane protein</topology>
    </subcellularLocation>
</comment>
<evidence type="ECO:0000256" key="5">
    <source>
        <dbReference type="SAM" id="Phobius"/>
    </source>
</evidence>
<dbReference type="RefSeq" id="WP_208383702.1">
    <property type="nucleotide sequence ID" value="NZ_BAABJU010000020.1"/>
</dbReference>
<keyword evidence="9" id="KW-1185">Reference proteome</keyword>
<protein>
    <submittedName>
        <fullName evidence="7">Putative membrane protein YphA (DoxX/SURF4 family)</fullName>
    </submittedName>
</protein>
<dbReference type="Proteomes" id="UP000552836">
    <property type="component" value="Unassembled WGS sequence"/>
</dbReference>
<sequence length="112" mass="11117">MAHWAARIGLAAVFAAAGLAKLGGDAAMVELFDDIGAGQGLRLFVGALELAGAVGLLVRRLHRAAAVGLALLMVGATVTNVAVLHTSPVLTVALGLAAAGVAWARPGQRGQS</sequence>
<reference evidence="6" key="1">
    <citation type="journal article" date="2014" name="Int. J. Syst. Evol. Microbiol.">
        <title>Complete genome of a new Firmicutes species belonging to the dominant human colonic microbiota ('Ruminococcus bicirculans') reveals two chromosomes and a selective capacity to utilize plant glucans.</title>
        <authorList>
            <consortium name="NISC Comparative Sequencing Program"/>
            <person name="Wegmann U."/>
            <person name="Louis P."/>
            <person name="Goesmann A."/>
            <person name="Henrissat B."/>
            <person name="Duncan S.H."/>
            <person name="Flint H.J."/>
        </authorList>
    </citation>
    <scope>NUCLEOTIDE SEQUENCE</scope>
    <source>
        <strain evidence="6">CGMCC 4.5581</strain>
    </source>
</reference>
<dbReference type="EMBL" id="BMMI01000006">
    <property type="protein sequence ID" value="GGL73602.1"/>
    <property type="molecule type" value="Genomic_DNA"/>
</dbReference>
<evidence type="ECO:0000313" key="9">
    <source>
        <dbReference type="Proteomes" id="UP000648663"/>
    </source>
</evidence>
<evidence type="ECO:0000313" key="6">
    <source>
        <dbReference type="EMBL" id="GGL73602.1"/>
    </source>
</evidence>
<gene>
    <name evidence="7" type="ORF">FB380_003910</name>
    <name evidence="6" type="ORF">GCM10011589_32230</name>
</gene>
<keyword evidence="4 5" id="KW-0472">Membrane</keyword>
<feature type="transmembrane region" description="Helical" evidence="5">
    <location>
        <begin position="40"/>
        <end position="58"/>
    </location>
</feature>
<proteinExistence type="predicted"/>
<organism evidence="7 8">
    <name type="scientific">Modestobacter marinus</name>
    <dbReference type="NCBI Taxonomy" id="477641"/>
    <lineage>
        <taxon>Bacteria</taxon>
        <taxon>Bacillati</taxon>
        <taxon>Actinomycetota</taxon>
        <taxon>Actinomycetes</taxon>
        <taxon>Geodermatophilales</taxon>
        <taxon>Geodermatophilaceae</taxon>
        <taxon>Modestobacter</taxon>
    </lineage>
</organism>
<evidence type="ECO:0000256" key="4">
    <source>
        <dbReference type="ARBA" id="ARBA00023136"/>
    </source>
</evidence>
<evidence type="ECO:0000256" key="2">
    <source>
        <dbReference type="ARBA" id="ARBA00022692"/>
    </source>
</evidence>
<dbReference type="Proteomes" id="UP000648663">
    <property type="component" value="Unassembled WGS sequence"/>
</dbReference>
<accession>A0A846LSZ5</accession>
<dbReference type="GO" id="GO:0016020">
    <property type="term" value="C:membrane"/>
    <property type="evidence" value="ECO:0007669"/>
    <property type="project" value="UniProtKB-SubCell"/>
</dbReference>
<comment type="caution">
    <text evidence="7">The sequence shown here is derived from an EMBL/GenBank/DDBJ whole genome shotgun (WGS) entry which is preliminary data.</text>
</comment>
<dbReference type="EMBL" id="JAAMPA010000002">
    <property type="protein sequence ID" value="NIH69422.1"/>
    <property type="molecule type" value="Genomic_DNA"/>
</dbReference>
<dbReference type="Pfam" id="PF13564">
    <property type="entry name" value="DoxX_2"/>
    <property type="match status" value="1"/>
</dbReference>
<evidence type="ECO:0000256" key="3">
    <source>
        <dbReference type="ARBA" id="ARBA00022989"/>
    </source>
</evidence>
<evidence type="ECO:0000256" key="1">
    <source>
        <dbReference type="ARBA" id="ARBA00004141"/>
    </source>
</evidence>
<reference evidence="7 8" key="3">
    <citation type="submission" date="2020-02" db="EMBL/GenBank/DDBJ databases">
        <title>Sequencing the genomes of 1000 actinobacteria strains.</title>
        <authorList>
            <person name="Klenk H.-P."/>
        </authorList>
    </citation>
    <scope>NUCLEOTIDE SEQUENCE [LARGE SCALE GENOMIC DNA]</scope>
    <source>
        <strain evidence="7 8">DSM 45201</strain>
    </source>
</reference>
<evidence type="ECO:0000313" key="7">
    <source>
        <dbReference type="EMBL" id="NIH69422.1"/>
    </source>
</evidence>
<name>A0A846LSZ5_9ACTN</name>
<feature type="transmembrane region" description="Helical" evidence="5">
    <location>
        <begin position="65"/>
        <end position="83"/>
    </location>
</feature>
<keyword evidence="3 5" id="KW-1133">Transmembrane helix</keyword>
<reference evidence="6" key="4">
    <citation type="submission" date="2024-05" db="EMBL/GenBank/DDBJ databases">
        <authorList>
            <person name="Sun Q."/>
            <person name="Zhou Y."/>
        </authorList>
    </citation>
    <scope>NUCLEOTIDE SEQUENCE</scope>
    <source>
        <strain evidence="6">CGMCC 4.5581</strain>
    </source>
</reference>
<evidence type="ECO:0000313" key="8">
    <source>
        <dbReference type="Proteomes" id="UP000552836"/>
    </source>
</evidence>
<keyword evidence="2 5" id="KW-0812">Transmembrane</keyword>
<reference evidence="9" key="2">
    <citation type="journal article" date="2019" name="Int. J. Syst. Evol. Microbiol.">
        <title>The Global Catalogue of Microorganisms (GCM) 10K type strain sequencing project: providing services to taxonomists for standard genome sequencing and annotation.</title>
        <authorList>
            <consortium name="The Broad Institute Genomics Platform"/>
            <consortium name="The Broad Institute Genome Sequencing Center for Infectious Disease"/>
            <person name="Wu L."/>
            <person name="Ma J."/>
        </authorList>
    </citation>
    <scope>NUCLEOTIDE SEQUENCE [LARGE SCALE GENOMIC DNA]</scope>
    <source>
        <strain evidence="9">CGMCC 4.5581</strain>
    </source>
</reference>
<dbReference type="AlphaFoldDB" id="A0A846LSZ5"/>